<dbReference type="PROSITE" id="PS00750">
    <property type="entry name" value="TCP1_1"/>
    <property type="match status" value="1"/>
</dbReference>
<dbReference type="SUPFAM" id="SSF48592">
    <property type="entry name" value="GroEL equatorial domain-like"/>
    <property type="match status" value="1"/>
</dbReference>
<dbReference type="InterPro" id="IPR017998">
    <property type="entry name" value="Chaperone_TCP-1"/>
</dbReference>
<evidence type="ECO:0000313" key="6">
    <source>
        <dbReference type="EMBL" id="MFC5135846.1"/>
    </source>
</evidence>
<evidence type="ECO:0000313" key="7">
    <source>
        <dbReference type="Proteomes" id="UP001596145"/>
    </source>
</evidence>
<dbReference type="PRINTS" id="PR00304">
    <property type="entry name" value="TCOMPLEXTCP1"/>
</dbReference>
<dbReference type="GO" id="GO:0005524">
    <property type="term" value="F:ATP binding"/>
    <property type="evidence" value="ECO:0007669"/>
    <property type="project" value="UniProtKB-KW"/>
</dbReference>
<gene>
    <name evidence="6" type="primary">thsA</name>
    <name evidence="6" type="ORF">ACFPJA_14105</name>
</gene>
<keyword evidence="7" id="KW-1185">Reference proteome</keyword>
<proteinExistence type="inferred from homology"/>
<organism evidence="6 7">
    <name type="scientific">Halorubrum glutamatedens</name>
    <dbReference type="NCBI Taxonomy" id="2707018"/>
    <lineage>
        <taxon>Archaea</taxon>
        <taxon>Methanobacteriati</taxon>
        <taxon>Methanobacteriota</taxon>
        <taxon>Stenosarchaea group</taxon>
        <taxon>Halobacteria</taxon>
        <taxon>Halobacteriales</taxon>
        <taxon>Haloferacaceae</taxon>
        <taxon>Halorubrum</taxon>
    </lineage>
</organism>
<accession>A0ABD5QUN3</accession>
<keyword evidence="4 5" id="KW-0143">Chaperone</keyword>
<reference evidence="6 7" key="1">
    <citation type="journal article" date="2019" name="Int. J. Syst. Evol. Microbiol.">
        <title>The Global Catalogue of Microorganisms (GCM) 10K type strain sequencing project: providing services to taxonomists for standard genome sequencing and annotation.</title>
        <authorList>
            <consortium name="The Broad Institute Genomics Platform"/>
            <consortium name="The Broad Institute Genome Sequencing Center for Infectious Disease"/>
            <person name="Wu L."/>
            <person name="Ma J."/>
        </authorList>
    </citation>
    <scope>NUCLEOTIDE SEQUENCE [LARGE SCALE GENOMIC DNA]</scope>
    <source>
        <strain evidence="6 7">CGMCC 1.16026</strain>
    </source>
</reference>
<comment type="similarity">
    <text evidence="1 5">Belongs to the TCP-1 chaperonin family.</text>
</comment>
<evidence type="ECO:0000256" key="2">
    <source>
        <dbReference type="ARBA" id="ARBA00022741"/>
    </source>
</evidence>
<protein>
    <submittedName>
        <fullName evidence="6">Thermosome subunit alpha</fullName>
    </submittedName>
</protein>
<evidence type="ECO:0000256" key="5">
    <source>
        <dbReference type="RuleBase" id="RU004187"/>
    </source>
</evidence>
<dbReference type="NCBIfam" id="NF041082">
    <property type="entry name" value="thermosome_alpha"/>
    <property type="match status" value="1"/>
</dbReference>
<dbReference type="InterPro" id="IPR027409">
    <property type="entry name" value="GroEL-like_apical_dom_sf"/>
</dbReference>
<dbReference type="NCBIfam" id="NF041083">
    <property type="entry name" value="thermosome_beta"/>
    <property type="match status" value="1"/>
</dbReference>
<dbReference type="Gene3D" id="3.50.7.10">
    <property type="entry name" value="GroEL"/>
    <property type="match status" value="1"/>
</dbReference>
<dbReference type="InterPro" id="IPR027410">
    <property type="entry name" value="TCP-1-like_intermed_sf"/>
</dbReference>
<name>A0ABD5QUN3_9EURY</name>
<dbReference type="Gene3D" id="3.30.260.10">
    <property type="entry name" value="TCP-1-like chaperonin intermediate domain"/>
    <property type="match status" value="1"/>
</dbReference>
<dbReference type="EMBL" id="JBHSKV010000018">
    <property type="protein sequence ID" value="MFC5135846.1"/>
    <property type="molecule type" value="Genomic_DNA"/>
</dbReference>
<keyword evidence="2 5" id="KW-0547">Nucleotide-binding</keyword>
<keyword evidence="3 5" id="KW-0067">ATP-binding</keyword>
<dbReference type="RefSeq" id="WP_122105221.1">
    <property type="nucleotide sequence ID" value="NZ_JBHSKV010000018.1"/>
</dbReference>
<dbReference type="PANTHER" id="PTHR11353">
    <property type="entry name" value="CHAPERONIN"/>
    <property type="match status" value="1"/>
</dbReference>
<evidence type="ECO:0000256" key="1">
    <source>
        <dbReference type="ARBA" id="ARBA00008020"/>
    </source>
</evidence>
<dbReference type="InterPro" id="IPR027413">
    <property type="entry name" value="GROEL-like_equatorial_sf"/>
</dbReference>
<evidence type="ECO:0000256" key="3">
    <source>
        <dbReference type="ARBA" id="ARBA00022840"/>
    </source>
</evidence>
<dbReference type="SUPFAM" id="SSF52029">
    <property type="entry name" value="GroEL apical domain-like"/>
    <property type="match status" value="1"/>
</dbReference>
<dbReference type="InterPro" id="IPR054827">
    <property type="entry name" value="thermosome_alpha"/>
</dbReference>
<dbReference type="PROSITE" id="PS00995">
    <property type="entry name" value="TCP1_3"/>
    <property type="match status" value="1"/>
</dbReference>
<evidence type="ECO:0000256" key="4">
    <source>
        <dbReference type="ARBA" id="ARBA00023186"/>
    </source>
</evidence>
<dbReference type="Pfam" id="PF00118">
    <property type="entry name" value="Cpn60_TCP1"/>
    <property type="match status" value="1"/>
</dbReference>
<comment type="caution">
    <text evidence="6">The sequence shown here is derived from an EMBL/GenBank/DDBJ whole genome shotgun (WGS) entry which is preliminary data.</text>
</comment>
<dbReference type="Proteomes" id="UP001596145">
    <property type="component" value="Unassembled WGS sequence"/>
</dbReference>
<dbReference type="PROSITE" id="PS00751">
    <property type="entry name" value="TCP1_2"/>
    <property type="match status" value="1"/>
</dbReference>
<dbReference type="Gene3D" id="1.10.560.10">
    <property type="entry name" value="GroEL-like equatorial domain"/>
    <property type="match status" value="1"/>
</dbReference>
<dbReference type="InterPro" id="IPR053374">
    <property type="entry name" value="TCP-1_chaperonin"/>
</dbReference>
<dbReference type="InterPro" id="IPR002194">
    <property type="entry name" value="Chaperonin_TCP-1_CS"/>
</dbReference>
<dbReference type="SUPFAM" id="SSF54849">
    <property type="entry name" value="GroEL-intermediate domain like"/>
    <property type="match status" value="1"/>
</dbReference>
<sequence length="526" mass="54353">MASRTQPLYVLSEDSERTRGRAAQESNVAAGKAVAEAVRTTLGPRGMDKMLVDSTGTVVVTNDGATILDEMDIDHPAAQMIVEVAESQEESVGDGTTTAAVLLGELLSRAEGMLEDDLHPTVIVEGYAEAVRLAGEAIDGQLLDVEVGSDPAADLLASVAESSMTGKGTGDAAAADLAALVVEAIGRVTTDDGDVDRDAVHVHPRTGAGSSATELVDGVVIEEEPVHDGMPHEVENASVTVLETKLEVRQGDVDAEYSITSVDGLNAAIEAEDAELRGYADALSEAGVDVLFCRKKIDDRVAGYLADAGILAFESVKSSDATDVARVTGAKRLGTLEDVEASDLGHAESIAVEVDGDDDDLVSVRGGDASRAVTLLVYGSTEHVVDELERAVNDAVDAVVAARDAGTVPGAGATEVAIAAHLRGAAASVEGRKQLAIEAFADAVDALPRTLAENAGADPIDTLVDLRATHDRDGRAGVIADGRTARVGDPLEEGIVDPAAVKREAVDSATEAARMILRIDDVIFAE</sequence>
<dbReference type="AlphaFoldDB" id="A0ABD5QUN3"/>
<dbReference type="InterPro" id="IPR002423">
    <property type="entry name" value="Cpn60/GroEL/TCP-1"/>
</dbReference>